<sequence>MYESCSLSFCAILIVSPCVTALGSSLWFVSANCLLWRWLVAVKNVVNTTAHESKQHNTLPVPKQSSTPPRPALYNITTQLLCPPSGVGSH</sequence>
<gene>
    <name evidence="1" type="ORF">DM02DRAFT_14108</name>
</gene>
<dbReference type="AlphaFoldDB" id="A0A2V1E7I1"/>
<accession>A0A2V1E7I1</accession>
<name>A0A2V1E7I1_9PLEO</name>
<evidence type="ECO:0000313" key="2">
    <source>
        <dbReference type="Proteomes" id="UP000244855"/>
    </source>
</evidence>
<protein>
    <submittedName>
        <fullName evidence="1">Uncharacterized protein</fullName>
    </submittedName>
</protein>
<dbReference type="EMBL" id="KZ805309">
    <property type="protein sequence ID" value="PVI06316.1"/>
    <property type="molecule type" value="Genomic_DNA"/>
</dbReference>
<keyword evidence="2" id="KW-1185">Reference proteome</keyword>
<evidence type="ECO:0000313" key="1">
    <source>
        <dbReference type="EMBL" id="PVI06316.1"/>
    </source>
</evidence>
<dbReference type="Proteomes" id="UP000244855">
    <property type="component" value="Unassembled WGS sequence"/>
</dbReference>
<organism evidence="1 2">
    <name type="scientific">Periconia macrospinosa</name>
    <dbReference type="NCBI Taxonomy" id="97972"/>
    <lineage>
        <taxon>Eukaryota</taxon>
        <taxon>Fungi</taxon>
        <taxon>Dikarya</taxon>
        <taxon>Ascomycota</taxon>
        <taxon>Pezizomycotina</taxon>
        <taxon>Dothideomycetes</taxon>
        <taxon>Pleosporomycetidae</taxon>
        <taxon>Pleosporales</taxon>
        <taxon>Massarineae</taxon>
        <taxon>Periconiaceae</taxon>
        <taxon>Periconia</taxon>
    </lineage>
</organism>
<reference evidence="1 2" key="1">
    <citation type="journal article" date="2018" name="Sci. Rep.">
        <title>Comparative genomics provides insights into the lifestyle and reveals functional heterogeneity of dark septate endophytic fungi.</title>
        <authorList>
            <person name="Knapp D.G."/>
            <person name="Nemeth J.B."/>
            <person name="Barry K."/>
            <person name="Hainaut M."/>
            <person name="Henrissat B."/>
            <person name="Johnson J."/>
            <person name="Kuo A."/>
            <person name="Lim J.H.P."/>
            <person name="Lipzen A."/>
            <person name="Nolan M."/>
            <person name="Ohm R.A."/>
            <person name="Tamas L."/>
            <person name="Grigoriev I.V."/>
            <person name="Spatafora J.W."/>
            <person name="Nagy L.G."/>
            <person name="Kovacs G.M."/>
        </authorList>
    </citation>
    <scope>NUCLEOTIDE SEQUENCE [LARGE SCALE GENOMIC DNA]</scope>
    <source>
        <strain evidence="1 2">DSE2036</strain>
    </source>
</reference>
<proteinExistence type="predicted"/>